<dbReference type="Proteomes" id="UP001595462">
    <property type="component" value="Unassembled WGS sequence"/>
</dbReference>
<reference evidence="10" key="1">
    <citation type="journal article" date="2019" name="Int. J. Syst. Evol. Microbiol.">
        <title>The Global Catalogue of Microorganisms (GCM) 10K type strain sequencing project: providing services to taxonomists for standard genome sequencing and annotation.</title>
        <authorList>
            <consortium name="The Broad Institute Genomics Platform"/>
            <consortium name="The Broad Institute Genome Sequencing Center for Infectious Disease"/>
            <person name="Wu L."/>
            <person name="Ma J."/>
        </authorList>
    </citation>
    <scope>NUCLEOTIDE SEQUENCE [LARGE SCALE GENOMIC DNA]</scope>
    <source>
        <strain evidence="10">KCTC 52640</strain>
    </source>
</reference>
<sequence length="690" mass="74592">MRCCLSVAIALYLAFWLQLDNAYWAFINVAILIQPLPGFLVVRGFARLTGTAVAGVVSIVLIALFAQSYVLFSAGLIAWVGICVFFASLFRNNMAYGFVLAGYVTSIIAVRSMPDPTTVFDVAVARTAETALAVVVSASVSVILAPSTTARAYFRARLEAFRAVGAQFLRLDRNPGEGGDPTGAGNTRSTGDETPHAGLHELVEKTLALEQTRQYARFDAPGFAEHDRLARRVDYELLSLVSAMASLQVYLAKFGDRIDRTPLKELDQAAQLMQRDPGDTQPIKQAFGHAYNSILNAARQGTADRRKRSLVDWVVISRALDLANRARAAVIKHGMLVSERSSRQKVRRDSEFSVSVDIRSALRNTLRAAVAMTCGAAIWATHDEPALAGMMVLLSVFTTLFALGDTPVANARGFAIGAACAAFFAFFADFVFLPQANSYATLMIVVMPVVFVGALAMATPALALSGRIFVVIFGLLIHPSNVGRTNFVTFAENLLGVALAIILAVTAFSLILPITPRQRLRERLAGVFGELAKGFAGERERFETRVYDRLLQLPVNAVGNNDTHVSARQAAFAAVNMGVEARSLRVLATRVQFPDRLEAEITGVLADLQALFDAGYPAVADVFAMQARANRLAQDMLDQAVVIDHRRRRRFGIRAAVAAELLSAALADYGLARRGAEDPGFQLGGISDVA</sequence>
<feature type="transmembrane region" description="Helical" evidence="8">
    <location>
        <begin position="133"/>
        <end position="154"/>
    </location>
</feature>
<gene>
    <name evidence="9" type="ORF">ACFOSU_05995</name>
</gene>
<keyword evidence="3" id="KW-1003">Cell membrane</keyword>
<feature type="transmembrane region" description="Helical" evidence="8">
    <location>
        <begin position="386"/>
        <end position="403"/>
    </location>
</feature>
<keyword evidence="10" id="KW-1185">Reference proteome</keyword>
<comment type="caution">
    <text evidence="9">The sequence shown here is derived from an EMBL/GenBank/DDBJ whole genome shotgun (WGS) entry which is preliminary data.</text>
</comment>
<evidence type="ECO:0000256" key="2">
    <source>
        <dbReference type="ARBA" id="ARBA00022448"/>
    </source>
</evidence>
<evidence type="ECO:0000256" key="8">
    <source>
        <dbReference type="SAM" id="Phobius"/>
    </source>
</evidence>
<evidence type="ECO:0000313" key="9">
    <source>
        <dbReference type="EMBL" id="MFC3103443.1"/>
    </source>
</evidence>
<protein>
    <submittedName>
        <fullName evidence="9">FUSC family protein</fullName>
    </submittedName>
</protein>
<keyword evidence="6 8" id="KW-0472">Membrane</keyword>
<feature type="region of interest" description="Disordered" evidence="7">
    <location>
        <begin position="172"/>
        <end position="195"/>
    </location>
</feature>
<dbReference type="EMBL" id="JBHRSS010000003">
    <property type="protein sequence ID" value="MFC3103443.1"/>
    <property type="molecule type" value="Genomic_DNA"/>
</dbReference>
<feature type="transmembrane region" description="Helical" evidence="8">
    <location>
        <begin position="48"/>
        <end position="66"/>
    </location>
</feature>
<evidence type="ECO:0000256" key="6">
    <source>
        <dbReference type="ARBA" id="ARBA00023136"/>
    </source>
</evidence>
<feature type="transmembrane region" description="Helical" evidence="8">
    <location>
        <begin position="95"/>
        <end position="113"/>
    </location>
</feature>
<name>A0ABV7EL76_9GAMM</name>
<evidence type="ECO:0000256" key="7">
    <source>
        <dbReference type="SAM" id="MobiDB-lite"/>
    </source>
</evidence>
<keyword evidence="5 8" id="KW-1133">Transmembrane helix</keyword>
<evidence type="ECO:0000256" key="3">
    <source>
        <dbReference type="ARBA" id="ARBA00022475"/>
    </source>
</evidence>
<dbReference type="Pfam" id="PF04632">
    <property type="entry name" value="FUSC"/>
    <property type="match status" value="1"/>
</dbReference>
<feature type="transmembrane region" description="Helical" evidence="8">
    <location>
        <begin position="22"/>
        <end position="41"/>
    </location>
</feature>
<accession>A0ABV7EL76</accession>
<evidence type="ECO:0000256" key="4">
    <source>
        <dbReference type="ARBA" id="ARBA00022692"/>
    </source>
</evidence>
<keyword evidence="2" id="KW-0813">Transport</keyword>
<feature type="transmembrane region" description="Helical" evidence="8">
    <location>
        <begin position="494"/>
        <end position="514"/>
    </location>
</feature>
<proteinExistence type="predicted"/>
<organism evidence="9 10">
    <name type="scientific">Salinisphaera aquimarina</name>
    <dbReference type="NCBI Taxonomy" id="2094031"/>
    <lineage>
        <taxon>Bacteria</taxon>
        <taxon>Pseudomonadati</taxon>
        <taxon>Pseudomonadota</taxon>
        <taxon>Gammaproteobacteria</taxon>
        <taxon>Salinisphaerales</taxon>
        <taxon>Salinisphaeraceae</taxon>
        <taxon>Salinisphaera</taxon>
    </lineage>
</organism>
<feature type="transmembrane region" description="Helical" evidence="8">
    <location>
        <begin position="439"/>
        <end position="457"/>
    </location>
</feature>
<evidence type="ECO:0000256" key="1">
    <source>
        <dbReference type="ARBA" id="ARBA00004651"/>
    </source>
</evidence>
<keyword evidence="4 8" id="KW-0812">Transmembrane</keyword>
<evidence type="ECO:0000256" key="5">
    <source>
        <dbReference type="ARBA" id="ARBA00022989"/>
    </source>
</evidence>
<dbReference type="PANTHER" id="PTHR30509">
    <property type="entry name" value="P-HYDROXYBENZOIC ACID EFFLUX PUMP SUBUNIT-RELATED"/>
    <property type="match status" value="1"/>
</dbReference>
<comment type="subcellular location">
    <subcellularLocation>
        <location evidence="1">Cell membrane</location>
        <topology evidence="1">Multi-pass membrane protein</topology>
    </subcellularLocation>
</comment>
<evidence type="ECO:0000313" key="10">
    <source>
        <dbReference type="Proteomes" id="UP001595462"/>
    </source>
</evidence>
<feature type="transmembrane region" description="Helical" evidence="8">
    <location>
        <begin position="72"/>
        <end position="90"/>
    </location>
</feature>
<dbReference type="PANTHER" id="PTHR30509:SF9">
    <property type="entry name" value="MULTIDRUG RESISTANCE PROTEIN MDTO"/>
    <property type="match status" value="1"/>
</dbReference>
<dbReference type="InterPro" id="IPR006726">
    <property type="entry name" value="PHBA_efflux_AaeB/fusaric-R"/>
</dbReference>
<feature type="transmembrane region" description="Helical" evidence="8">
    <location>
        <begin position="415"/>
        <end position="433"/>
    </location>
</feature>